<dbReference type="PANTHER" id="PTHR10434:SF9">
    <property type="entry name" value="PHOSPHOLIPID_GLYCEROL ACYLTRANSFERASE DOMAIN-CONTAINING PROTEIN"/>
    <property type="match status" value="1"/>
</dbReference>
<gene>
    <name evidence="5" type="ORF">NCTC13063_00651</name>
</gene>
<dbReference type="EMBL" id="UGTJ01000001">
    <property type="protein sequence ID" value="SUB79386.1"/>
    <property type="molecule type" value="Genomic_DNA"/>
</dbReference>
<dbReference type="AlphaFoldDB" id="A0AAQ1UHA9"/>
<evidence type="ECO:0000313" key="5">
    <source>
        <dbReference type="EMBL" id="SUB79386.1"/>
    </source>
</evidence>
<feature type="domain" description="Phospholipid/glycerol acyltransferase" evidence="4">
    <location>
        <begin position="29"/>
        <end position="141"/>
    </location>
</feature>
<evidence type="ECO:0000259" key="4">
    <source>
        <dbReference type="SMART" id="SM00563"/>
    </source>
</evidence>
<evidence type="ECO:0000256" key="3">
    <source>
        <dbReference type="ARBA" id="ARBA00023315"/>
    </source>
</evidence>
<name>A0AAQ1UHA9_9BACT</name>
<dbReference type="GO" id="GO:0006654">
    <property type="term" value="P:phosphatidic acid biosynthetic process"/>
    <property type="evidence" value="ECO:0007669"/>
    <property type="project" value="TreeGrafter"/>
</dbReference>
<comment type="caution">
    <text evidence="5">The sequence shown here is derived from an EMBL/GenBank/DDBJ whole genome shotgun (WGS) entry which is preliminary data.</text>
</comment>
<organism evidence="5 6">
    <name type="scientific">Segatella buccae</name>
    <dbReference type="NCBI Taxonomy" id="28126"/>
    <lineage>
        <taxon>Bacteria</taxon>
        <taxon>Pseudomonadati</taxon>
        <taxon>Bacteroidota</taxon>
        <taxon>Bacteroidia</taxon>
        <taxon>Bacteroidales</taxon>
        <taxon>Prevotellaceae</taxon>
        <taxon>Segatella</taxon>
    </lineage>
</organism>
<dbReference type="GO" id="GO:0003841">
    <property type="term" value="F:1-acylglycerol-3-phosphate O-acyltransferase activity"/>
    <property type="evidence" value="ECO:0007669"/>
    <property type="project" value="TreeGrafter"/>
</dbReference>
<comment type="pathway">
    <text evidence="1">Lipid metabolism.</text>
</comment>
<evidence type="ECO:0000256" key="1">
    <source>
        <dbReference type="ARBA" id="ARBA00005189"/>
    </source>
</evidence>
<protein>
    <submittedName>
        <fullName evidence="5">1-acylglycerol-3-phosphate O-acyltransferases</fullName>
    </submittedName>
</protein>
<dbReference type="RefSeq" id="WP_115153233.1">
    <property type="nucleotide sequence ID" value="NZ_DBFWLE010000018.1"/>
</dbReference>
<keyword evidence="3" id="KW-0012">Acyltransferase</keyword>
<dbReference type="SUPFAM" id="SSF69593">
    <property type="entry name" value="Glycerol-3-phosphate (1)-acyltransferase"/>
    <property type="match status" value="1"/>
</dbReference>
<proteinExistence type="predicted"/>
<keyword evidence="2" id="KW-0808">Transferase</keyword>
<sequence>MLQQLCSWILYKQWGWHKDISVNHPDKYIICLAPHTSNWDLVLGQLYAHAEGIKSNFLMKKEWFFWPLGPIFRKMGGIPVWRSKHSSMTDNLAETAVRAKTFGLCITPEGTRSLNPDWKKGFYYIALKAQIPILLYGVDYERKLIQCTRSFVPTGDIDKEMAEIKLYFKNFKGKYPEKFSTGL</sequence>
<accession>A0AAQ1UHA9</accession>
<reference evidence="5 6" key="1">
    <citation type="submission" date="2018-06" db="EMBL/GenBank/DDBJ databases">
        <authorList>
            <consortium name="Pathogen Informatics"/>
            <person name="Doyle S."/>
        </authorList>
    </citation>
    <scope>NUCLEOTIDE SEQUENCE [LARGE SCALE GENOMIC DNA]</scope>
    <source>
        <strain evidence="5 6">NCTC13063</strain>
    </source>
</reference>
<evidence type="ECO:0000256" key="2">
    <source>
        <dbReference type="ARBA" id="ARBA00022679"/>
    </source>
</evidence>
<dbReference type="InterPro" id="IPR002123">
    <property type="entry name" value="Plipid/glycerol_acylTrfase"/>
</dbReference>
<dbReference type="Pfam" id="PF01553">
    <property type="entry name" value="Acyltransferase"/>
    <property type="match status" value="1"/>
</dbReference>
<dbReference type="Proteomes" id="UP000255283">
    <property type="component" value="Unassembled WGS sequence"/>
</dbReference>
<dbReference type="PANTHER" id="PTHR10434">
    <property type="entry name" value="1-ACYL-SN-GLYCEROL-3-PHOSPHATE ACYLTRANSFERASE"/>
    <property type="match status" value="1"/>
</dbReference>
<dbReference type="SMART" id="SM00563">
    <property type="entry name" value="PlsC"/>
    <property type="match status" value="1"/>
</dbReference>
<evidence type="ECO:0000313" key="6">
    <source>
        <dbReference type="Proteomes" id="UP000255283"/>
    </source>
</evidence>